<keyword evidence="3" id="KW-1185">Reference proteome</keyword>
<dbReference type="RefSeq" id="WP_377466074.1">
    <property type="nucleotide sequence ID" value="NZ_JBHMAX010000014.1"/>
</dbReference>
<evidence type="ECO:0000313" key="2">
    <source>
        <dbReference type="EMBL" id="MFB9731826.1"/>
    </source>
</evidence>
<sequence>MPRRTPGRSPRPVDPASPALGDDPAAGAGRVTTLLAVEELQAAAADLGWPEATGLCDGLVDALAHLLVDVADGAPRPSPRPTVLGAIGGPARPVDHASCRAAAAALRRAAPAFADGPAWADGAGAVCADLASLLDQVADLDRGGRLTLAHKGVVLRRMHVLQRRLHGLG</sequence>
<dbReference type="Proteomes" id="UP001589613">
    <property type="component" value="Unassembled WGS sequence"/>
</dbReference>
<gene>
    <name evidence="2" type="ORF">ACFFN0_07210</name>
</gene>
<feature type="region of interest" description="Disordered" evidence="1">
    <location>
        <begin position="1"/>
        <end position="26"/>
    </location>
</feature>
<reference evidence="2 3" key="1">
    <citation type="submission" date="2024-09" db="EMBL/GenBank/DDBJ databases">
        <authorList>
            <person name="Sun Q."/>
            <person name="Mori K."/>
        </authorList>
    </citation>
    <scope>NUCLEOTIDE SEQUENCE [LARGE SCALE GENOMIC DNA]</scope>
    <source>
        <strain evidence="2 3">JCM 12763</strain>
    </source>
</reference>
<dbReference type="EMBL" id="JBHMAX010000014">
    <property type="protein sequence ID" value="MFB9731826.1"/>
    <property type="molecule type" value="Genomic_DNA"/>
</dbReference>
<organism evidence="2 3">
    <name type="scientific">Ornithinimicrobium kibberense</name>
    <dbReference type="NCBI Taxonomy" id="282060"/>
    <lineage>
        <taxon>Bacteria</taxon>
        <taxon>Bacillati</taxon>
        <taxon>Actinomycetota</taxon>
        <taxon>Actinomycetes</taxon>
        <taxon>Micrococcales</taxon>
        <taxon>Ornithinimicrobiaceae</taxon>
        <taxon>Ornithinimicrobium</taxon>
    </lineage>
</organism>
<accession>A0ABV5V1Z7</accession>
<evidence type="ECO:0000313" key="3">
    <source>
        <dbReference type="Proteomes" id="UP001589613"/>
    </source>
</evidence>
<protein>
    <submittedName>
        <fullName evidence="2">Uncharacterized protein</fullName>
    </submittedName>
</protein>
<proteinExistence type="predicted"/>
<name>A0ABV5V1Z7_9MICO</name>
<comment type="caution">
    <text evidence="2">The sequence shown here is derived from an EMBL/GenBank/DDBJ whole genome shotgun (WGS) entry which is preliminary data.</text>
</comment>
<feature type="compositionally biased region" description="Low complexity" evidence="1">
    <location>
        <begin position="14"/>
        <end position="26"/>
    </location>
</feature>
<evidence type="ECO:0000256" key="1">
    <source>
        <dbReference type="SAM" id="MobiDB-lite"/>
    </source>
</evidence>